<feature type="compositionally biased region" description="Low complexity" evidence="1">
    <location>
        <begin position="547"/>
        <end position="564"/>
    </location>
</feature>
<proteinExistence type="predicted"/>
<dbReference type="InterPro" id="IPR027267">
    <property type="entry name" value="AH/BAR_dom_sf"/>
</dbReference>
<dbReference type="EMBL" id="OU892290">
    <property type="protein sequence ID" value="CAH1125520.1"/>
    <property type="molecule type" value="Genomic_DNA"/>
</dbReference>
<feature type="compositionally biased region" description="Low complexity" evidence="1">
    <location>
        <begin position="411"/>
        <end position="420"/>
    </location>
</feature>
<dbReference type="GO" id="GO:0015629">
    <property type="term" value="C:actin cytoskeleton"/>
    <property type="evidence" value="ECO:0007669"/>
    <property type="project" value="TreeGrafter"/>
</dbReference>
<feature type="domain" description="IMD" evidence="2">
    <location>
        <begin position="1"/>
        <end position="250"/>
    </location>
</feature>
<feature type="compositionally biased region" description="Low complexity" evidence="1">
    <location>
        <begin position="508"/>
        <end position="522"/>
    </location>
</feature>
<feature type="compositionally biased region" description="Low complexity" evidence="1">
    <location>
        <begin position="299"/>
        <end position="330"/>
    </location>
</feature>
<dbReference type="InterPro" id="IPR030127">
    <property type="entry name" value="MTSS1/MTSS2"/>
</dbReference>
<dbReference type="PANTHER" id="PTHR15708:SF4">
    <property type="entry name" value="FI21477P1-RELATED"/>
    <property type="match status" value="1"/>
</dbReference>
<gene>
    <name evidence="3" type="ORF">CEUTPL_LOCUS4428</name>
</gene>
<dbReference type="GO" id="GO:0030031">
    <property type="term" value="P:cell projection assembly"/>
    <property type="evidence" value="ECO:0007669"/>
    <property type="project" value="TreeGrafter"/>
</dbReference>
<name>A0A9P0DH82_9CUCU</name>
<feature type="region of interest" description="Disordered" evidence="1">
    <location>
        <begin position="383"/>
        <end position="423"/>
    </location>
</feature>
<dbReference type="PANTHER" id="PTHR15708">
    <property type="entry name" value="ACTIN BUNDLING/MISSING IN METASTASIS-RELATED"/>
    <property type="match status" value="1"/>
</dbReference>
<dbReference type="GO" id="GO:0009898">
    <property type="term" value="C:cytoplasmic side of plasma membrane"/>
    <property type="evidence" value="ECO:0007669"/>
    <property type="project" value="TreeGrafter"/>
</dbReference>
<organism evidence="3 4">
    <name type="scientific">Ceutorhynchus assimilis</name>
    <name type="common">cabbage seed weevil</name>
    <dbReference type="NCBI Taxonomy" id="467358"/>
    <lineage>
        <taxon>Eukaryota</taxon>
        <taxon>Metazoa</taxon>
        <taxon>Ecdysozoa</taxon>
        <taxon>Arthropoda</taxon>
        <taxon>Hexapoda</taxon>
        <taxon>Insecta</taxon>
        <taxon>Pterygota</taxon>
        <taxon>Neoptera</taxon>
        <taxon>Endopterygota</taxon>
        <taxon>Coleoptera</taxon>
        <taxon>Polyphaga</taxon>
        <taxon>Cucujiformia</taxon>
        <taxon>Curculionidae</taxon>
        <taxon>Ceutorhynchinae</taxon>
        <taxon>Ceutorhynchus</taxon>
    </lineage>
</organism>
<dbReference type="GO" id="GO:0003779">
    <property type="term" value="F:actin binding"/>
    <property type="evidence" value="ECO:0007669"/>
    <property type="project" value="InterPro"/>
</dbReference>
<feature type="compositionally biased region" description="Low complexity" evidence="1">
    <location>
        <begin position="263"/>
        <end position="287"/>
    </location>
</feature>
<feature type="compositionally biased region" description="Basic residues" evidence="1">
    <location>
        <begin position="288"/>
        <end position="298"/>
    </location>
</feature>
<protein>
    <recommendedName>
        <fullName evidence="2">IMD domain-containing protein</fullName>
    </recommendedName>
</protein>
<sequence length="914" mass="99213">METSIDRDTGLGGLFQHIIMDMKNGTPLWEDLIAKATKLHSSLKATILAVTAYLEAFQKIADSATNTRGATREIGTALTRICLRHKAVENRMKQFTGVIMECLIIPLQEKLEEWRKTVLNLDKEHARDYKRARAELKKRSTDTLRLQKKMRKGAGGDVQKRFECGLQDVTERRQLLEETEKHAVRAALIEERGRFCTFVGLLKPVVDEEVAMLSEMGHLQEAVQQLEKHTADPSTLPPASEQVIADLKSSDSGWSFQTPPSSPSSLGSRKSSMCSISSLNSSSSGSSKSHHSPSHPHWQRSLSQVSNMSEHSNNSSSSSTPCTPFPATAIPTTTATWPNLQETMQFERAASAIISDRPHTISSAYEKGHSRPPLTVYTFQAPEQSLSQPASPVTTITPTAETNPMIPPKSPSLSVKSLAKPPLPTRCSSLERPAAPPGGIPAKSIAGMQGVRVLPPGAGEQLAALRKIPPSALPTHLAANKSAAGQPQIQQPTYVNMHELANMAVDKAQQQVQQNQQQNQAAFPPPPAEFISPVEKPEGSTEKESSTSESSLESSSGYGSSHTTFNMEDHNQHMDAMNTLGTLRNNLLRRGSMQNQKPPPPIRRTSSITNTCGSIGSLENLPPPPAFLLEPTISSGIQSPSQQQLGTVKDIIPNPGIKVAETVKALTELKHTPASPNSIRRNMVANNISGSVQNIFQPSTANERPHGFSTGMGNVERQSSFQPTGNTMAMSGSNPVLSTFQSQTKVSYLSQSSGVVYAQPSQIIGGSPNAVRRITSFRSQSADRKSDGPGKVGSNFIASLNAKLAPSLSPRTSRRNSTEDHSVTTKAQQQQQRGPGQSFLDSLNAKLAQQHLGSNVVQPVVGWKASKIRQMINSKAQVSIQVLNTFADIWIILNLLKTSFFFSKIVFTPIVCRF</sequence>
<keyword evidence="4" id="KW-1185">Reference proteome</keyword>
<evidence type="ECO:0000313" key="3">
    <source>
        <dbReference type="EMBL" id="CAH1125520.1"/>
    </source>
</evidence>
<dbReference type="InterPro" id="IPR013606">
    <property type="entry name" value="I-BAR_dom"/>
</dbReference>
<dbReference type="Proteomes" id="UP001152799">
    <property type="component" value="Chromosome 14"/>
</dbReference>
<dbReference type="SUPFAM" id="SSF103657">
    <property type="entry name" value="BAR/IMD domain-like"/>
    <property type="match status" value="1"/>
</dbReference>
<feature type="region of interest" description="Disordered" evidence="1">
    <location>
        <begin position="806"/>
        <end position="837"/>
    </location>
</feature>
<dbReference type="OrthoDB" id="10061327at2759"/>
<evidence type="ECO:0000256" key="1">
    <source>
        <dbReference type="SAM" id="MobiDB-lite"/>
    </source>
</evidence>
<dbReference type="Gene3D" id="1.20.1270.60">
    <property type="entry name" value="Arfaptin homology (AH) domain/BAR domain"/>
    <property type="match status" value="1"/>
</dbReference>
<dbReference type="AlphaFoldDB" id="A0A9P0DH82"/>
<dbReference type="GO" id="GO:0005543">
    <property type="term" value="F:phospholipid binding"/>
    <property type="evidence" value="ECO:0007669"/>
    <property type="project" value="TreeGrafter"/>
</dbReference>
<dbReference type="GO" id="GO:0007009">
    <property type="term" value="P:plasma membrane organization"/>
    <property type="evidence" value="ECO:0007669"/>
    <property type="project" value="InterPro"/>
</dbReference>
<dbReference type="PROSITE" id="PS51338">
    <property type="entry name" value="IMD"/>
    <property type="match status" value="1"/>
</dbReference>
<reference evidence="3" key="1">
    <citation type="submission" date="2022-01" db="EMBL/GenBank/DDBJ databases">
        <authorList>
            <person name="King R."/>
        </authorList>
    </citation>
    <scope>NUCLEOTIDE SEQUENCE</scope>
</reference>
<evidence type="ECO:0000313" key="4">
    <source>
        <dbReference type="Proteomes" id="UP001152799"/>
    </source>
</evidence>
<dbReference type="Pfam" id="PF08397">
    <property type="entry name" value="IMD"/>
    <property type="match status" value="1"/>
</dbReference>
<feature type="region of interest" description="Disordered" evidence="1">
    <location>
        <begin position="507"/>
        <end position="566"/>
    </location>
</feature>
<evidence type="ECO:0000259" key="2">
    <source>
        <dbReference type="PROSITE" id="PS51338"/>
    </source>
</evidence>
<feature type="compositionally biased region" description="Basic and acidic residues" evidence="1">
    <location>
        <begin position="535"/>
        <end position="546"/>
    </location>
</feature>
<feature type="region of interest" description="Disordered" evidence="1">
    <location>
        <begin position="248"/>
        <end position="330"/>
    </location>
</feature>
<accession>A0A9P0DH82</accession>
<feature type="compositionally biased region" description="Polar residues" evidence="1">
    <location>
        <begin position="383"/>
        <end position="402"/>
    </location>
</feature>